<gene>
    <name evidence="1" type="ORF">AVEN_251201_1</name>
</gene>
<dbReference type="AlphaFoldDB" id="A0A4Y2MW62"/>
<accession>A0A4Y2MW62</accession>
<evidence type="ECO:0000313" key="2">
    <source>
        <dbReference type="Proteomes" id="UP000499080"/>
    </source>
</evidence>
<dbReference type="EMBL" id="BGPR01007986">
    <property type="protein sequence ID" value="GBN30822.1"/>
    <property type="molecule type" value="Genomic_DNA"/>
</dbReference>
<proteinExistence type="predicted"/>
<reference evidence="1 2" key="1">
    <citation type="journal article" date="2019" name="Sci. Rep.">
        <title>Orb-weaving spider Araneus ventricosus genome elucidates the spidroin gene catalogue.</title>
        <authorList>
            <person name="Kono N."/>
            <person name="Nakamura H."/>
            <person name="Ohtoshi R."/>
            <person name="Moran D.A.P."/>
            <person name="Shinohara A."/>
            <person name="Yoshida Y."/>
            <person name="Fujiwara M."/>
            <person name="Mori M."/>
            <person name="Tomita M."/>
            <person name="Arakawa K."/>
        </authorList>
    </citation>
    <scope>NUCLEOTIDE SEQUENCE [LARGE SCALE GENOMIC DNA]</scope>
</reference>
<comment type="caution">
    <text evidence="1">The sequence shown here is derived from an EMBL/GenBank/DDBJ whole genome shotgun (WGS) entry which is preliminary data.</text>
</comment>
<sequence length="119" mass="13644">MTDAERRKLDIQLEYEELNKVLGHEVHICHILASLVEGFYPPCHCSVRKCRFPRKPLEDLDDTVVLYDLWHTQSLSNSVVPVSKQNDNTTLDLQLTRGSILFVSSHARDVGRESPFAPR</sequence>
<organism evidence="1 2">
    <name type="scientific">Araneus ventricosus</name>
    <name type="common">Orbweaver spider</name>
    <name type="synonym">Epeira ventricosa</name>
    <dbReference type="NCBI Taxonomy" id="182803"/>
    <lineage>
        <taxon>Eukaryota</taxon>
        <taxon>Metazoa</taxon>
        <taxon>Ecdysozoa</taxon>
        <taxon>Arthropoda</taxon>
        <taxon>Chelicerata</taxon>
        <taxon>Arachnida</taxon>
        <taxon>Araneae</taxon>
        <taxon>Araneomorphae</taxon>
        <taxon>Entelegynae</taxon>
        <taxon>Araneoidea</taxon>
        <taxon>Araneidae</taxon>
        <taxon>Araneus</taxon>
    </lineage>
</organism>
<dbReference type="Proteomes" id="UP000499080">
    <property type="component" value="Unassembled WGS sequence"/>
</dbReference>
<keyword evidence="2" id="KW-1185">Reference proteome</keyword>
<protein>
    <submittedName>
        <fullName evidence="1">Uncharacterized protein</fullName>
    </submittedName>
</protein>
<evidence type="ECO:0000313" key="1">
    <source>
        <dbReference type="EMBL" id="GBN30822.1"/>
    </source>
</evidence>
<name>A0A4Y2MW62_ARAVE</name>